<evidence type="ECO:0000313" key="1">
    <source>
        <dbReference type="EMBL" id="KAJ4426863.1"/>
    </source>
</evidence>
<organism evidence="1 2">
    <name type="scientific">Periplaneta americana</name>
    <name type="common">American cockroach</name>
    <name type="synonym">Blatta americana</name>
    <dbReference type="NCBI Taxonomy" id="6978"/>
    <lineage>
        <taxon>Eukaryota</taxon>
        <taxon>Metazoa</taxon>
        <taxon>Ecdysozoa</taxon>
        <taxon>Arthropoda</taxon>
        <taxon>Hexapoda</taxon>
        <taxon>Insecta</taxon>
        <taxon>Pterygota</taxon>
        <taxon>Neoptera</taxon>
        <taxon>Polyneoptera</taxon>
        <taxon>Dictyoptera</taxon>
        <taxon>Blattodea</taxon>
        <taxon>Blattoidea</taxon>
        <taxon>Blattidae</taxon>
        <taxon>Blattinae</taxon>
        <taxon>Periplaneta</taxon>
    </lineage>
</organism>
<accession>A0ABQ8RYT5</accession>
<name>A0ABQ8RYT5_PERAM</name>
<sequence length="213" mass="24186">MSPGSNTECYPAFARKGLRENPGKNLNQITCPDQESNPGHLVSRPDALIVTPQRYEEEYKKFEDWCKKKKVENISEKFMLEYFSMKSEKKKSSSLWIHYSMLRCTISLKKNVDIIPRPVVLNSEHCVVIKPCLLACWARKVITGQVKSLLLFFGHHPLEVTVGQGVSEQRLAGVVVHHGSMICDVQPSSYQDLMSDNSGGCLSAERRVNRRDM</sequence>
<evidence type="ECO:0000313" key="2">
    <source>
        <dbReference type="Proteomes" id="UP001148838"/>
    </source>
</evidence>
<dbReference type="Proteomes" id="UP001148838">
    <property type="component" value="Unassembled WGS sequence"/>
</dbReference>
<gene>
    <name evidence="1" type="ORF">ANN_26662</name>
</gene>
<comment type="caution">
    <text evidence="1">The sequence shown here is derived from an EMBL/GenBank/DDBJ whole genome shotgun (WGS) entry which is preliminary data.</text>
</comment>
<proteinExistence type="predicted"/>
<dbReference type="EMBL" id="JAJSOF020000039">
    <property type="protein sequence ID" value="KAJ4426863.1"/>
    <property type="molecule type" value="Genomic_DNA"/>
</dbReference>
<protein>
    <submittedName>
        <fullName evidence="1">Uncharacterized protein</fullName>
    </submittedName>
</protein>
<keyword evidence="2" id="KW-1185">Reference proteome</keyword>
<reference evidence="1 2" key="1">
    <citation type="journal article" date="2022" name="Allergy">
        <title>Genome assembly and annotation of Periplaneta americana reveal a comprehensive cockroach allergen profile.</title>
        <authorList>
            <person name="Wang L."/>
            <person name="Xiong Q."/>
            <person name="Saelim N."/>
            <person name="Wang L."/>
            <person name="Nong W."/>
            <person name="Wan A.T."/>
            <person name="Shi M."/>
            <person name="Liu X."/>
            <person name="Cao Q."/>
            <person name="Hui J.H.L."/>
            <person name="Sookrung N."/>
            <person name="Leung T.F."/>
            <person name="Tungtrongchitr A."/>
            <person name="Tsui S.K.W."/>
        </authorList>
    </citation>
    <scope>NUCLEOTIDE SEQUENCE [LARGE SCALE GENOMIC DNA]</scope>
    <source>
        <strain evidence="1">PWHHKU_190912</strain>
    </source>
</reference>